<evidence type="ECO:0000313" key="2">
    <source>
        <dbReference type="Proteomes" id="UP000019260"/>
    </source>
</evidence>
<name>W6AKF4_9MOLU</name>
<sequence length="93" mass="10964">MKLFKKRLEKEQIQILKNKEGIEKMVKNVKYILIDENNKPIKNEDDSFDIKTAEIILENSEEINEFNASNLENSNQQINDLQIKNTELISQLE</sequence>
<proteinExistence type="predicted"/>
<gene>
    <name evidence="1" type="ORF">P344_02075</name>
</gene>
<keyword evidence="2" id="KW-1185">Reference proteome</keyword>
<dbReference type="HOGENOM" id="CLU_2398105_0_0_14"/>
<organism evidence="1 2">
    <name type="scientific">Spiroplasma mirum ATCC 29335</name>
    <dbReference type="NCBI Taxonomy" id="838561"/>
    <lineage>
        <taxon>Bacteria</taxon>
        <taxon>Bacillati</taxon>
        <taxon>Mycoplasmatota</taxon>
        <taxon>Mollicutes</taxon>
        <taxon>Entomoplasmatales</taxon>
        <taxon>Spiroplasmataceae</taxon>
        <taxon>Spiroplasma</taxon>
    </lineage>
</organism>
<evidence type="ECO:0000313" key="1">
    <source>
        <dbReference type="EMBL" id="AHI57763.1"/>
    </source>
</evidence>
<protein>
    <submittedName>
        <fullName evidence="1">Uncharacterized protein</fullName>
    </submittedName>
</protein>
<dbReference type="Proteomes" id="UP000019260">
    <property type="component" value="Chromosome"/>
</dbReference>
<dbReference type="PATRIC" id="fig|838561.3.peg.397"/>
<reference evidence="1 2" key="1">
    <citation type="submission" date="2013-09" db="EMBL/GenBank/DDBJ databases">
        <title>Complete genome sequence of Spiroplasma mirum suckling mouse cataract agent.</title>
        <authorList>
            <person name="Landry C.A."/>
            <person name="Bastian F.O."/>
            <person name="Thune R.L."/>
        </authorList>
    </citation>
    <scope>NUCLEOTIDE SEQUENCE [LARGE SCALE GENOMIC DNA]</scope>
    <source>
        <strain evidence="1 2">SMCA</strain>
    </source>
</reference>
<accession>W6AKF4</accession>
<dbReference type="EMBL" id="CP006720">
    <property type="protein sequence ID" value="AHI57763.1"/>
    <property type="molecule type" value="Genomic_DNA"/>
</dbReference>
<dbReference type="KEGG" id="smia:P344_02075"/>
<dbReference type="STRING" id="838561.P344_02075"/>
<dbReference type="AlphaFoldDB" id="W6AKF4"/>